<sequence>MVTWTYKIVIHLSIIITLEYFKYLVKIILIYYIKINIWNPSCKIINKFNIIQIICFTLLSITKVSKQ</sequence>
<feature type="transmembrane region" description="Helical" evidence="1">
    <location>
        <begin position="44"/>
        <end position="62"/>
    </location>
</feature>
<keyword evidence="3" id="KW-1185">Reference proteome</keyword>
<gene>
    <name evidence="2" type="ORF">KUTeg_024462</name>
</gene>
<evidence type="ECO:0000313" key="3">
    <source>
        <dbReference type="Proteomes" id="UP001217089"/>
    </source>
</evidence>
<organism evidence="2 3">
    <name type="scientific">Tegillarca granosa</name>
    <name type="common">Malaysian cockle</name>
    <name type="synonym">Anadara granosa</name>
    <dbReference type="NCBI Taxonomy" id="220873"/>
    <lineage>
        <taxon>Eukaryota</taxon>
        <taxon>Metazoa</taxon>
        <taxon>Spiralia</taxon>
        <taxon>Lophotrochozoa</taxon>
        <taxon>Mollusca</taxon>
        <taxon>Bivalvia</taxon>
        <taxon>Autobranchia</taxon>
        <taxon>Pteriomorphia</taxon>
        <taxon>Arcoida</taxon>
        <taxon>Arcoidea</taxon>
        <taxon>Arcidae</taxon>
        <taxon>Tegillarca</taxon>
    </lineage>
</organism>
<evidence type="ECO:0000313" key="2">
    <source>
        <dbReference type="EMBL" id="KAJ8297931.1"/>
    </source>
</evidence>
<keyword evidence="1" id="KW-0812">Transmembrane</keyword>
<keyword evidence="1" id="KW-1133">Transmembrane helix</keyword>
<keyword evidence="1" id="KW-0472">Membrane</keyword>
<feature type="transmembrane region" description="Helical" evidence="1">
    <location>
        <begin position="6"/>
        <end position="32"/>
    </location>
</feature>
<dbReference type="EMBL" id="JARBDR010000923">
    <property type="protein sequence ID" value="KAJ8297931.1"/>
    <property type="molecule type" value="Genomic_DNA"/>
</dbReference>
<name>A0ABQ9E0G8_TEGGR</name>
<dbReference type="Proteomes" id="UP001217089">
    <property type="component" value="Unassembled WGS sequence"/>
</dbReference>
<proteinExistence type="predicted"/>
<protein>
    <submittedName>
        <fullName evidence="2">Uncharacterized protein</fullName>
    </submittedName>
</protein>
<comment type="caution">
    <text evidence="2">The sequence shown here is derived from an EMBL/GenBank/DDBJ whole genome shotgun (WGS) entry which is preliminary data.</text>
</comment>
<reference evidence="2 3" key="1">
    <citation type="submission" date="2022-12" db="EMBL/GenBank/DDBJ databases">
        <title>Chromosome-level genome of Tegillarca granosa.</title>
        <authorList>
            <person name="Kim J."/>
        </authorList>
    </citation>
    <scope>NUCLEOTIDE SEQUENCE [LARGE SCALE GENOMIC DNA]</scope>
    <source>
        <strain evidence="2">Teg-2019</strain>
        <tissue evidence="2">Adductor muscle</tissue>
    </source>
</reference>
<evidence type="ECO:0000256" key="1">
    <source>
        <dbReference type="SAM" id="Phobius"/>
    </source>
</evidence>
<accession>A0ABQ9E0G8</accession>